<dbReference type="Proteomes" id="UP000626148">
    <property type="component" value="Unassembled WGS sequence"/>
</dbReference>
<dbReference type="SMART" id="SM00062">
    <property type="entry name" value="PBPb"/>
    <property type="match status" value="1"/>
</dbReference>
<evidence type="ECO:0000259" key="3">
    <source>
        <dbReference type="SMART" id="SM00062"/>
    </source>
</evidence>
<proteinExistence type="inferred from homology"/>
<evidence type="ECO:0000256" key="2">
    <source>
        <dbReference type="ARBA" id="ARBA00022729"/>
    </source>
</evidence>
<dbReference type="EMBL" id="BMXR01000005">
    <property type="protein sequence ID" value="GGX55323.1"/>
    <property type="molecule type" value="Genomic_DNA"/>
</dbReference>
<evidence type="ECO:0000256" key="1">
    <source>
        <dbReference type="ARBA" id="ARBA00010333"/>
    </source>
</evidence>
<reference evidence="4" key="2">
    <citation type="submission" date="2020-09" db="EMBL/GenBank/DDBJ databases">
        <authorList>
            <person name="Sun Q."/>
            <person name="Kim S."/>
        </authorList>
    </citation>
    <scope>NUCLEOTIDE SEQUENCE</scope>
    <source>
        <strain evidence="4">KCTC 22169</strain>
    </source>
</reference>
<dbReference type="PANTHER" id="PTHR35936:SF19">
    <property type="entry name" value="AMINO-ACID-BINDING PROTEIN YXEM-RELATED"/>
    <property type="match status" value="1"/>
</dbReference>
<keyword evidence="2" id="KW-0732">Signal</keyword>
<dbReference type="AlphaFoldDB" id="A0A918K8W6"/>
<keyword evidence="5" id="KW-1185">Reference proteome</keyword>
<accession>A0A918K8W6</accession>
<comment type="similarity">
    <text evidence="1">Belongs to the bacterial solute-binding protein 3 family.</text>
</comment>
<dbReference type="InterPro" id="IPR001638">
    <property type="entry name" value="Solute-binding_3/MltF_N"/>
</dbReference>
<dbReference type="PANTHER" id="PTHR35936">
    <property type="entry name" value="MEMBRANE-BOUND LYTIC MUREIN TRANSGLYCOSYLASE F"/>
    <property type="match status" value="1"/>
</dbReference>
<evidence type="ECO:0000313" key="5">
    <source>
        <dbReference type="Proteomes" id="UP000626148"/>
    </source>
</evidence>
<feature type="domain" description="Solute-binding protein family 3/N-terminal" evidence="3">
    <location>
        <begin position="38"/>
        <end position="260"/>
    </location>
</feature>
<evidence type="ECO:0000313" key="4">
    <source>
        <dbReference type="EMBL" id="GGX55323.1"/>
    </source>
</evidence>
<dbReference type="Gene3D" id="3.40.190.10">
    <property type="entry name" value="Periplasmic binding protein-like II"/>
    <property type="match status" value="2"/>
</dbReference>
<protein>
    <submittedName>
        <fullName evidence="4">ABC transporter substrate-binding protein</fullName>
    </submittedName>
</protein>
<gene>
    <name evidence="4" type="ORF">GCM10007392_23740</name>
</gene>
<comment type="caution">
    <text evidence="4">The sequence shown here is derived from an EMBL/GenBank/DDBJ whole genome shotgun (WGS) entry which is preliminary data.</text>
</comment>
<organism evidence="4 5">
    <name type="scientific">Saccharospirillum salsuginis</name>
    <dbReference type="NCBI Taxonomy" id="418750"/>
    <lineage>
        <taxon>Bacteria</taxon>
        <taxon>Pseudomonadati</taxon>
        <taxon>Pseudomonadota</taxon>
        <taxon>Gammaproteobacteria</taxon>
        <taxon>Oceanospirillales</taxon>
        <taxon>Saccharospirillaceae</taxon>
        <taxon>Saccharospirillum</taxon>
    </lineage>
</organism>
<name>A0A918K8W6_9GAMM</name>
<reference evidence="4" key="1">
    <citation type="journal article" date="2014" name="Int. J. Syst. Evol. Microbiol.">
        <title>Complete genome sequence of Corynebacterium casei LMG S-19264T (=DSM 44701T), isolated from a smear-ripened cheese.</title>
        <authorList>
            <consortium name="US DOE Joint Genome Institute (JGI-PGF)"/>
            <person name="Walter F."/>
            <person name="Albersmeier A."/>
            <person name="Kalinowski J."/>
            <person name="Ruckert C."/>
        </authorList>
    </citation>
    <scope>NUCLEOTIDE SEQUENCE</scope>
    <source>
        <strain evidence="4">KCTC 22169</strain>
    </source>
</reference>
<dbReference type="SUPFAM" id="SSF53850">
    <property type="entry name" value="Periplasmic binding protein-like II"/>
    <property type="match status" value="1"/>
</dbReference>
<dbReference type="RefSeq" id="WP_189608807.1">
    <property type="nucleotide sequence ID" value="NZ_BMXR01000005.1"/>
</dbReference>
<dbReference type="Pfam" id="PF00497">
    <property type="entry name" value="SBP_bac_3"/>
    <property type="match status" value="1"/>
</dbReference>
<sequence>MKRQALILIVLLLIAAGAAGGWYYYQTSMKTPDMALDVVRLGVDVPYPPYSYRNENGELTGFEIDLGNAVCRELGIECEWVVTPWDDIIPGLQDGRYDAIMSSMSINAERAEKVDFGEAYYSTPSVLFTHEDSGITSARDSDLEGRTVGVVGGYIQEDYLREEYGDSIQLRPFESNAALNEAIRGGEVDVAFMDYPIWEQEFMIEGEYPIIGDPQQLGKGVGMAFRKDDDDLRRLFNRGLDAVKSDGTYTRIRKDYLFFKIIVD</sequence>